<evidence type="ECO:0000256" key="1">
    <source>
        <dbReference type="SAM" id="MobiDB-lite"/>
    </source>
</evidence>
<reference evidence="3" key="1">
    <citation type="journal article" date="2019" name="Int. J. Syst. Evol. Microbiol.">
        <title>The Global Catalogue of Microorganisms (GCM) 10K type strain sequencing project: providing services to taxonomists for standard genome sequencing and annotation.</title>
        <authorList>
            <consortium name="The Broad Institute Genomics Platform"/>
            <consortium name="The Broad Institute Genome Sequencing Center for Infectious Disease"/>
            <person name="Wu L."/>
            <person name="Ma J."/>
        </authorList>
    </citation>
    <scope>NUCLEOTIDE SEQUENCE [LARGE SCALE GENOMIC DNA]</scope>
    <source>
        <strain evidence="3">JCM 16704</strain>
    </source>
</reference>
<keyword evidence="3" id="KW-1185">Reference proteome</keyword>
<name>A0ABP7Y6L0_9SPHI</name>
<accession>A0ABP7Y6L0</accession>
<dbReference type="Proteomes" id="UP001500101">
    <property type="component" value="Unassembled WGS sequence"/>
</dbReference>
<protein>
    <submittedName>
        <fullName evidence="2">Uncharacterized protein</fullName>
    </submittedName>
</protein>
<dbReference type="EMBL" id="BAAAZI010000001">
    <property type="protein sequence ID" value="GAA4131074.1"/>
    <property type="molecule type" value="Genomic_DNA"/>
</dbReference>
<comment type="caution">
    <text evidence="2">The sequence shown here is derived from an EMBL/GenBank/DDBJ whole genome shotgun (WGS) entry which is preliminary data.</text>
</comment>
<gene>
    <name evidence="2" type="ORF">GCM10022216_00820</name>
</gene>
<evidence type="ECO:0000313" key="3">
    <source>
        <dbReference type="Proteomes" id="UP001500101"/>
    </source>
</evidence>
<dbReference type="RefSeq" id="WP_344672705.1">
    <property type="nucleotide sequence ID" value="NZ_BAAAZI010000001.1"/>
</dbReference>
<feature type="region of interest" description="Disordered" evidence="1">
    <location>
        <begin position="20"/>
        <end position="44"/>
    </location>
</feature>
<sequence length="153" mass="17368">MRKLIIIGLLATLAWGCQQKTEKQVPTTEPEKPKHEHVSIDEASQELSLNNGDKWLVNEEMRPFVQKGSDLLTDFDKESNKDPKALASLLTEQNDQIVKSCTMTGKGHEELHKWLLPHMELVKSLGNSTDSVETANLIGQLQQSYSLYNQYFK</sequence>
<feature type="compositionally biased region" description="Basic and acidic residues" evidence="1">
    <location>
        <begin position="29"/>
        <end position="40"/>
    </location>
</feature>
<proteinExistence type="predicted"/>
<organism evidence="2 3">
    <name type="scientific">Sphingobacterium kyonggiense</name>
    <dbReference type="NCBI Taxonomy" id="714075"/>
    <lineage>
        <taxon>Bacteria</taxon>
        <taxon>Pseudomonadati</taxon>
        <taxon>Bacteroidota</taxon>
        <taxon>Sphingobacteriia</taxon>
        <taxon>Sphingobacteriales</taxon>
        <taxon>Sphingobacteriaceae</taxon>
        <taxon>Sphingobacterium</taxon>
    </lineage>
</organism>
<evidence type="ECO:0000313" key="2">
    <source>
        <dbReference type="EMBL" id="GAA4131074.1"/>
    </source>
</evidence>